<dbReference type="AlphaFoldDB" id="A0A381PHY0"/>
<proteinExistence type="predicted"/>
<dbReference type="InterPro" id="IPR029068">
    <property type="entry name" value="Glyas_Bleomycin-R_OHBP_Dase"/>
</dbReference>
<accession>A0A381PHY0</accession>
<evidence type="ECO:0000259" key="1">
    <source>
        <dbReference type="PROSITE" id="PS51819"/>
    </source>
</evidence>
<name>A0A381PHY0_9ZZZZ</name>
<dbReference type="EMBL" id="UINC01000966">
    <property type="protein sequence ID" value="SUZ65699.1"/>
    <property type="molecule type" value="Genomic_DNA"/>
</dbReference>
<dbReference type="Gene3D" id="3.10.180.10">
    <property type="entry name" value="2,3-Dihydroxybiphenyl 1,2-Dioxygenase, domain 1"/>
    <property type="match status" value="1"/>
</dbReference>
<protein>
    <recommendedName>
        <fullName evidence="1">VOC domain-containing protein</fullName>
    </recommendedName>
</protein>
<feature type="domain" description="VOC" evidence="1">
    <location>
        <begin position="1"/>
        <end position="58"/>
    </location>
</feature>
<sequence>VRATDRTVRIVINTDNAGLIAAKAGKRGATIRQLPSGGGATIIFIDDPDGYDIELYQSATSSD</sequence>
<dbReference type="SUPFAM" id="SSF54593">
    <property type="entry name" value="Glyoxalase/Bleomycin resistance protein/Dihydroxybiphenyl dioxygenase"/>
    <property type="match status" value="1"/>
</dbReference>
<dbReference type="PROSITE" id="PS51819">
    <property type="entry name" value="VOC"/>
    <property type="match status" value="1"/>
</dbReference>
<feature type="non-terminal residue" evidence="2">
    <location>
        <position position="1"/>
    </location>
</feature>
<reference evidence="2" key="1">
    <citation type="submission" date="2018-05" db="EMBL/GenBank/DDBJ databases">
        <authorList>
            <person name="Lanie J.A."/>
            <person name="Ng W.-L."/>
            <person name="Kazmierczak K.M."/>
            <person name="Andrzejewski T.M."/>
            <person name="Davidsen T.M."/>
            <person name="Wayne K.J."/>
            <person name="Tettelin H."/>
            <person name="Glass J.I."/>
            <person name="Rusch D."/>
            <person name="Podicherti R."/>
            <person name="Tsui H.-C.T."/>
            <person name="Winkler M.E."/>
        </authorList>
    </citation>
    <scope>NUCLEOTIDE SEQUENCE</scope>
</reference>
<evidence type="ECO:0000313" key="2">
    <source>
        <dbReference type="EMBL" id="SUZ65699.1"/>
    </source>
</evidence>
<organism evidence="2">
    <name type="scientific">marine metagenome</name>
    <dbReference type="NCBI Taxonomy" id="408172"/>
    <lineage>
        <taxon>unclassified sequences</taxon>
        <taxon>metagenomes</taxon>
        <taxon>ecological metagenomes</taxon>
    </lineage>
</organism>
<dbReference type="InterPro" id="IPR037523">
    <property type="entry name" value="VOC_core"/>
</dbReference>
<gene>
    <name evidence="2" type="ORF">METZ01_LOCUS18553</name>
</gene>